<dbReference type="AlphaFoldDB" id="A0A3P7JWH1"/>
<reference evidence="3 4" key="1">
    <citation type="submission" date="2018-11" db="EMBL/GenBank/DDBJ databases">
        <authorList>
            <consortium name="Pathogen Informatics"/>
        </authorList>
    </citation>
    <scope>NUCLEOTIDE SEQUENCE [LARGE SCALE GENOMIC DNA]</scope>
</reference>
<evidence type="ECO:0000313" key="3">
    <source>
        <dbReference type="EMBL" id="VDM83244.1"/>
    </source>
</evidence>
<keyword evidence="1" id="KW-0175">Coiled coil</keyword>
<organism evidence="3 4">
    <name type="scientific">Strongylus vulgaris</name>
    <name type="common">Blood worm</name>
    <dbReference type="NCBI Taxonomy" id="40348"/>
    <lineage>
        <taxon>Eukaryota</taxon>
        <taxon>Metazoa</taxon>
        <taxon>Ecdysozoa</taxon>
        <taxon>Nematoda</taxon>
        <taxon>Chromadorea</taxon>
        <taxon>Rhabditida</taxon>
        <taxon>Rhabditina</taxon>
        <taxon>Rhabditomorpha</taxon>
        <taxon>Strongyloidea</taxon>
        <taxon>Strongylidae</taxon>
        <taxon>Strongylus</taxon>
    </lineage>
</organism>
<feature type="region of interest" description="Disordered" evidence="2">
    <location>
        <begin position="30"/>
        <end position="55"/>
    </location>
</feature>
<feature type="coiled-coil region" evidence="1">
    <location>
        <begin position="2"/>
        <end position="29"/>
    </location>
</feature>
<evidence type="ECO:0000256" key="1">
    <source>
        <dbReference type="SAM" id="Coils"/>
    </source>
</evidence>
<feature type="non-terminal residue" evidence="3">
    <location>
        <position position="187"/>
    </location>
</feature>
<dbReference type="OrthoDB" id="5852712at2759"/>
<evidence type="ECO:0000256" key="2">
    <source>
        <dbReference type="SAM" id="MobiDB-lite"/>
    </source>
</evidence>
<feature type="coiled-coil region" evidence="1">
    <location>
        <begin position="58"/>
        <end position="99"/>
    </location>
</feature>
<evidence type="ECO:0000313" key="4">
    <source>
        <dbReference type="Proteomes" id="UP000270094"/>
    </source>
</evidence>
<name>A0A3P7JWH1_STRVU</name>
<dbReference type="EMBL" id="UYYB01121907">
    <property type="protein sequence ID" value="VDM83244.1"/>
    <property type="molecule type" value="Genomic_DNA"/>
</dbReference>
<feature type="compositionally biased region" description="Polar residues" evidence="2">
    <location>
        <begin position="30"/>
        <end position="40"/>
    </location>
</feature>
<sequence>MKEHSSRLISEYNKKLNELREENDRLKESLSASHFVTQESPCAKEDDSSNGSNSRKNVEILLAELELTSSELSQVRENHKEALDLISSLKNEVSELNEKVVDRDRIIEEARGHMRSLEKISEQLAESSREEPKQLHEFTSENQLYEEASTQTEAAHCTNTVGVSTESIQFEDSENIPIFARPGTINT</sequence>
<dbReference type="Proteomes" id="UP000270094">
    <property type="component" value="Unassembled WGS sequence"/>
</dbReference>
<proteinExistence type="predicted"/>
<protein>
    <submittedName>
        <fullName evidence="3">Uncharacterized protein</fullName>
    </submittedName>
</protein>
<gene>
    <name evidence="3" type="ORF">SVUK_LOCUS18242</name>
</gene>
<keyword evidence="4" id="KW-1185">Reference proteome</keyword>
<accession>A0A3P7JWH1</accession>